<keyword evidence="1" id="KW-1133">Transmembrane helix</keyword>
<keyword evidence="3" id="KW-1185">Reference proteome</keyword>
<dbReference type="AlphaFoldDB" id="A0A7G1IC20"/>
<name>A0A7G1IC20_MYCKA</name>
<evidence type="ECO:0000313" key="3">
    <source>
        <dbReference type="Proteomes" id="UP000516380"/>
    </source>
</evidence>
<protein>
    <submittedName>
        <fullName evidence="2">Uncharacterized protein</fullName>
    </submittedName>
</protein>
<evidence type="ECO:0000256" key="1">
    <source>
        <dbReference type="SAM" id="Phobius"/>
    </source>
</evidence>
<organism evidence="2 3">
    <name type="scientific">Mycobacterium kansasii</name>
    <dbReference type="NCBI Taxonomy" id="1768"/>
    <lineage>
        <taxon>Bacteria</taxon>
        <taxon>Bacillati</taxon>
        <taxon>Actinomycetota</taxon>
        <taxon>Actinomycetes</taxon>
        <taxon>Mycobacteriales</taxon>
        <taxon>Mycobacteriaceae</taxon>
        <taxon>Mycobacterium</taxon>
    </lineage>
</organism>
<reference evidence="2 3" key="1">
    <citation type="submission" date="2020-07" db="EMBL/GenBank/DDBJ databases">
        <title>Mycobacterium kansasii (former subtype) with zoonotic potential isolated from diseased indoor pet cat, Japan.</title>
        <authorList>
            <person name="Fukano H."/>
            <person name="Terazono T."/>
            <person name="Hoshino Y."/>
        </authorList>
    </citation>
    <scope>NUCLEOTIDE SEQUENCE [LARGE SCALE GENOMIC DNA]</scope>
    <source>
        <strain evidence="2 3">Kuro-I</strain>
    </source>
</reference>
<feature type="transmembrane region" description="Helical" evidence="1">
    <location>
        <begin position="21"/>
        <end position="42"/>
    </location>
</feature>
<accession>A0A7G1IC20</accession>
<evidence type="ECO:0000313" key="2">
    <source>
        <dbReference type="EMBL" id="BCI88417.1"/>
    </source>
</evidence>
<proteinExistence type="predicted"/>
<gene>
    <name evidence="2" type="ORF">NIIDMKKI_36230</name>
</gene>
<dbReference type="EMBL" id="AP023343">
    <property type="protein sequence ID" value="BCI88417.1"/>
    <property type="molecule type" value="Genomic_DNA"/>
</dbReference>
<keyword evidence="1" id="KW-0472">Membrane</keyword>
<keyword evidence="1" id="KW-0812">Transmembrane</keyword>
<dbReference type="Proteomes" id="UP000516380">
    <property type="component" value="Chromosome"/>
</dbReference>
<sequence length="83" mass="9519">MGVLRFLWQRVLAFDRIGSRIPQLIQVWLLELFFVMPLTFFIGKVIDIHGAFGVPGTGERLDATFWEPWWSRSSSDSCSCVPS</sequence>